<dbReference type="InterPro" id="IPR020904">
    <property type="entry name" value="Sc_DH/Rdtase_CS"/>
</dbReference>
<dbReference type="InterPro" id="IPR036291">
    <property type="entry name" value="NAD(P)-bd_dom_sf"/>
</dbReference>
<dbReference type="Proteomes" id="UP000057820">
    <property type="component" value="Chromosome 1"/>
</dbReference>
<dbReference type="Gene3D" id="3.40.50.720">
    <property type="entry name" value="NAD(P)-binding Rossmann-like Domain"/>
    <property type="match status" value="1"/>
</dbReference>
<dbReference type="CDD" id="cd05374">
    <property type="entry name" value="17beta-HSD-like_SDR_c"/>
    <property type="match status" value="1"/>
</dbReference>
<organism evidence="4 5">
    <name type="scientific">Nocardia farcinica</name>
    <dbReference type="NCBI Taxonomy" id="37329"/>
    <lineage>
        <taxon>Bacteria</taxon>
        <taxon>Bacillati</taxon>
        <taxon>Actinomycetota</taxon>
        <taxon>Actinomycetes</taxon>
        <taxon>Mycobacteriales</taxon>
        <taxon>Nocardiaceae</taxon>
        <taxon>Nocardia</taxon>
    </lineage>
</organism>
<dbReference type="InterPro" id="IPR002347">
    <property type="entry name" value="SDR_fam"/>
</dbReference>
<dbReference type="PRINTS" id="PR00080">
    <property type="entry name" value="SDRFAMILY"/>
</dbReference>
<gene>
    <name evidence="4" type="primary">fabG_10</name>
    <name evidence="4" type="ORF">ERS450000_01154</name>
</gene>
<name>A0A0H5NYF1_NOCFR</name>
<sequence length="269" mass="29320">MSTTRIAVVTGASSGIGRATAAALSDHGYRVIGTSRNPHAVPDRDLLPGIDYRPLDLTDHDSIQQFVSTLDDVDVLVNNAGESQAGPLTDLPDDAVARLFQLNVLGPITLTRAVLPGMRRRRAGRVVMVGSMLASFPLPYRSSYVATKAALRGFATAARFEESPYGVWLTTVEPGQVDSGLRERRTKYLADNSPHTAEFQRFMTTLDRKQAAGITPDRVARTILTAVTAARPRPLYAVGSNAPAAFALHRILPRSTMERLTARTYRLHR</sequence>
<evidence type="ECO:0000256" key="3">
    <source>
        <dbReference type="RuleBase" id="RU000363"/>
    </source>
</evidence>
<dbReference type="EC" id="1.1.1.100" evidence="4"/>
<dbReference type="GO" id="GO:0004316">
    <property type="term" value="F:3-oxoacyl-[acyl-carrier-protein] reductase (NADPH) activity"/>
    <property type="evidence" value="ECO:0007669"/>
    <property type="project" value="UniProtKB-EC"/>
</dbReference>
<reference evidence="5" key="1">
    <citation type="submission" date="2015-03" db="EMBL/GenBank/DDBJ databases">
        <authorList>
            <consortium name="Pathogen Informatics"/>
        </authorList>
    </citation>
    <scope>NUCLEOTIDE SEQUENCE [LARGE SCALE GENOMIC DNA]</scope>
    <source>
        <strain evidence="5">NCTC11134</strain>
    </source>
</reference>
<dbReference type="PANTHER" id="PTHR44196">
    <property type="entry name" value="DEHYDROGENASE/REDUCTASE SDR FAMILY MEMBER 7B"/>
    <property type="match status" value="1"/>
</dbReference>
<dbReference type="PROSITE" id="PS00061">
    <property type="entry name" value="ADH_SHORT"/>
    <property type="match status" value="1"/>
</dbReference>
<dbReference type="GO" id="GO:0016020">
    <property type="term" value="C:membrane"/>
    <property type="evidence" value="ECO:0007669"/>
    <property type="project" value="TreeGrafter"/>
</dbReference>
<comment type="similarity">
    <text evidence="1 3">Belongs to the short-chain dehydrogenases/reductases (SDR) family.</text>
</comment>
<keyword evidence="2 4" id="KW-0560">Oxidoreductase</keyword>
<evidence type="ECO:0000313" key="4">
    <source>
        <dbReference type="EMBL" id="CRY75101.1"/>
    </source>
</evidence>
<dbReference type="PRINTS" id="PR00081">
    <property type="entry name" value="GDHRDH"/>
</dbReference>
<dbReference type="AlphaFoldDB" id="A0A0H5NYF1"/>
<dbReference type="SUPFAM" id="SSF51735">
    <property type="entry name" value="NAD(P)-binding Rossmann-fold domains"/>
    <property type="match status" value="1"/>
</dbReference>
<proteinExistence type="inferred from homology"/>
<evidence type="ECO:0000313" key="5">
    <source>
        <dbReference type="Proteomes" id="UP000057820"/>
    </source>
</evidence>
<dbReference type="EMBL" id="LN868938">
    <property type="protein sequence ID" value="CRY75101.1"/>
    <property type="molecule type" value="Genomic_DNA"/>
</dbReference>
<protein>
    <submittedName>
        <fullName evidence="4">3-oxoacyl-[acyl-carrier-protein] reductase FabG</fullName>
        <ecNumber evidence="4">1.1.1.100</ecNumber>
    </submittedName>
</protein>
<dbReference type="RefSeq" id="WP_060593308.1">
    <property type="nucleotide sequence ID" value="NZ_CP031418.1"/>
</dbReference>
<evidence type="ECO:0000256" key="1">
    <source>
        <dbReference type="ARBA" id="ARBA00006484"/>
    </source>
</evidence>
<dbReference type="PANTHER" id="PTHR44196:SF1">
    <property type="entry name" value="DEHYDROGENASE_REDUCTASE SDR FAMILY MEMBER 7B"/>
    <property type="match status" value="1"/>
</dbReference>
<accession>A0A0H5NYF1</accession>
<dbReference type="Pfam" id="PF00106">
    <property type="entry name" value="adh_short"/>
    <property type="match status" value="1"/>
</dbReference>
<evidence type="ECO:0000256" key="2">
    <source>
        <dbReference type="ARBA" id="ARBA00023002"/>
    </source>
</evidence>
<dbReference type="KEGG" id="nfr:ERS450000_01154"/>